<name>A0A8J8FEZ3_9BACT</name>
<feature type="signal peptide" evidence="1">
    <location>
        <begin position="1"/>
        <end position="22"/>
    </location>
</feature>
<feature type="chain" id="PRO_5035218438" evidence="1">
    <location>
        <begin position="23"/>
        <end position="247"/>
    </location>
</feature>
<evidence type="ECO:0000256" key="1">
    <source>
        <dbReference type="SAM" id="SignalP"/>
    </source>
</evidence>
<dbReference type="Pfam" id="PF09697">
    <property type="entry name" value="Porph_ging"/>
    <property type="match status" value="1"/>
</dbReference>
<dbReference type="InterPro" id="IPR005901">
    <property type="entry name" value="GLPGLI"/>
</dbReference>
<keyword evidence="3" id="KW-1185">Reference proteome</keyword>
<comment type="caution">
    <text evidence="2">The sequence shown here is derived from an EMBL/GenBank/DDBJ whole genome shotgun (WGS) entry which is preliminary data.</text>
</comment>
<dbReference type="Proteomes" id="UP000598971">
    <property type="component" value="Unassembled WGS sequence"/>
</dbReference>
<dbReference type="RefSeq" id="WP_171608627.1">
    <property type="nucleotide sequence ID" value="NZ_WHPF01000010.1"/>
</dbReference>
<dbReference type="EMBL" id="WHPF01000010">
    <property type="protein sequence ID" value="NNV56683.1"/>
    <property type="molecule type" value="Genomic_DNA"/>
</dbReference>
<accession>A0A8J8FEZ3</accession>
<organism evidence="2 3">
    <name type="scientific">Limnovirga soli</name>
    <dbReference type="NCBI Taxonomy" id="2656915"/>
    <lineage>
        <taxon>Bacteria</taxon>
        <taxon>Pseudomonadati</taxon>
        <taxon>Bacteroidota</taxon>
        <taxon>Chitinophagia</taxon>
        <taxon>Chitinophagales</taxon>
        <taxon>Chitinophagaceae</taxon>
        <taxon>Limnovirga</taxon>
    </lineage>
</organism>
<proteinExistence type="predicted"/>
<protein>
    <submittedName>
        <fullName evidence="2">GLPGLI family protein</fullName>
    </submittedName>
</protein>
<dbReference type="NCBIfam" id="TIGR01200">
    <property type="entry name" value="GLPGLI"/>
    <property type="match status" value="1"/>
</dbReference>
<evidence type="ECO:0000313" key="2">
    <source>
        <dbReference type="EMBL" id="NNV56683.1"/>
    </source>
</evidence>
<gene>
    <name evidence="2" type="ORF">GD597_14525</name>
</gene>
<evidence type="ECO:0000313" key="3">
    <source>
        <dbReference type="Proteomes" id="UP000598971"/>
    </source>
</evidence>
<keyword evidence="1" id="KW-0732">Signal</keyword>
<sequence length="247" mass="28382">MKNILLFLFILSATLTAKFAVAQNAVFLRTGRIEFERKLNLYAQNENDDEWSDLMKKSMPQFKINYFNLYFNNDKTIYKPGKENPDNNKLWEQPAEDNTIYQDLQQQQSVSQKRVFEQVFLITDSARKIQWKITDEMRNIAGVECRRANAIIMDSIYIVAFYADAIPVSSGPESFTGLPGMILGVAIPHEHLSFFATRIYNETVTDAMLAPPVKGKKVNNTTLKETIDKATKDWGKYGKRYVKAVLL</sequence>
<reference evidence="2" key="1">
    <citation type="submission" date="2019-10" db="EMBL/GenBank/DDBJ databases">
        <title>Draft genome sequence of Panacibacter sp. KCS-6.</title>
        <authorList>
            <person name="Yim K.J."/>
        </authorList>
    </citation>
    <scope>NUCLEOTIDE SEQUENCE</scope>
    <source>
        <strain evidence="2">KCS-6</strain>
    </source>
</reference>
<dbReference type="AlphaFoldDB" id="A0A8J8FEZ3"/>